<dbReference type="AlphaFoldDB" id="I3CB45"/>
<dbReference type="Proteomes" id="UP000004690">
    <property type="component" value="Unassembled WGS sequence"/>
</dbReference>
<keyword evidence="2" id="KW-1185">Reference proteome</keyword>
<name>I3CB45_9FLAO</name>
<accession>I3CB45</accession>
<reference evidence="1 2" key="1">
    <citation type="submission" date="2012-02" db="EMBL/GenBank/DDBJ databases">
        <title>Improved High-Quality Draft genome of Joostella marina DSM 19592.</title>
        <authorList>
            <consortium name="US DOE Joint Genome Institute (JGI-PGF)"/>
            <person name="Lucas S."/>
            <person name="Copeland A."/>
            <person name="Lapidus A."/>
            <person name="Bruce D."/>
            <person name="Goodwin L."/>
            <person name="Pitluck S."/>
            <person name="Peters L."/>
            <person name="Chertkov O."/>
            <person name="Ovchinnikova G."/>
            <person name="Kyrpides N."/>
            <person name="Mavromatis K."/>
            <person name="Detter J.C."/>
            <person name="Han C."/>
            <person name="Land M."/>
            <person name="Hauser L."/>
            <person name="Markowitz V."/>
            <person name="Cheng J.-F."/>
            <person name="Hugenholtz P."/>
            <person name="Woyke T."/>
            <person name="Wu D."/>
            <person name="Tindall B."/>
            <person name="Brambilla E."/>
            <person name="Klenk H.-P."/>
            <person name="Eisen J.A."/>
        </authorList>
    </citation>
    <scope>NUCLEOTIDE SEQUENCE [LARGE SCALE GENOMIC DNA]</scope>
    <source>
        <strain evidence="1 2">DSM 19592</strain>
    </source>
</reference>
<organism evidence="1 2">
    <name type="scientific">Galbibacter orientalis DSM 19592</name>
    <dbReference type="NCBI Taxonomy" id="926559"/>
    <lineage>
        <taxon>Bacteria</taxon>
        <taxon>Pseudomonadati</taxon>
        <taxon>Bacteroidota</taxon>
        <taxon>Flavobacteriia</taxon>
        <taxon>Flavobacteriales</taxon>
        <taxon>Flavobacteriaceae</taxon>
        <taxon>Galbibacter</taxon>
    </lineage>
</organism>
<dbReference type="EMBL" id="JH651379">
    <property type="protein sequence ID" value="EIJ40838.1"/>
    <property type="molecule type" value="Genomic_DNA"/>
</dbReference>
<evidence type="ECO:0000313" key="2">
    <source>
        <dbReference type="Proteomes" id="UP000004690"/>
    </source>
</evidence>
<dbReference type="HOGENOM" id="CLU_2666212_0_0_10"/>
<sequence length="75" mass="8982">MIISLCFIRYRLKKVVHVNIPFEMKIKLSQNYNLLLDTHLYLYCNTRQFKQNDCCPIKADSVYCIPHISRVNRGF</sequence>
<evidence type="ECO:0000313" key="1">
    <source>
        <dbReference type="EMBL" id="EIJ40838.1"/>
    </source>
</evidence>
<gene>
    <name evidence="1" type="ORF">JoomaDRAFT_3910</name>
</gene>
<proteinExistence type="predicted"/>
<protein>
    <submittedName>
        <fullName evidence="1">Uncharacterized protein</fullName>
    </submittedName>
</protein>